<evidence type="ECO:0000313" key="6">
    <source>
        <dbReference type="Proteomes" id="UP000683000"/>
    </source>
</evidence>
<dbReference type="GO" id="GO:0034715">
    <property type="term" value="C:pICln-Sm protein complex"/>
    <property type="evidence" value="ECO:0007669"/>
    <property type="project" value="TreeGrafter"/>
</dbReference>
<dbReference type="Gene3D" id="2.30.29.30">
    <property type="entry name" value="Pleckstrin-homology domain (PH domain)/Phosphotyrosine-binding domain (PTB)"/>
    <property type="match status" value="1"/>
</dbReference>
<dbReference type="OrthoDB" id="19714at2759"/>
<dbReference type="Pfam" id="PF03517">
    <property type="entry name" value="Voldacs"/>
    <property type="match status" value="1"/>
</dbReference>
<evidence type="ECO:0000256" key="3">
    <source>
        <dbReference type="ARBA" id="ARBA00022490"/>
    </source>
</evidence>
<name>A0A8I2YCM1_9AGAM</name>
<organism evidence="5 6">
    <name type="scientific">Boletus reticuloceps</name>
    <dbReference type="NCBI Taxonomy" id="495285"/>
    <lineage>
        <taxon>Eukaryota</taxon>
        <taxon>Fungi</taxon>
        <taxon>Dikarya</taxon>
        <taxon>Basidiomycota</taxon>
        <taxon>Agaricomycotina</taxon>
        <taxon>Agaricomycetes</taxon>
        <taxon>Agaricomycetidae</taxon>
        <taxon>Boletales</taxon>
        <taxon>Boletineae</taxon>
        <taxon>Boletaceae</taxon>
        <taxon>Boletoideae</taxon>
        <taxon>Boletus</taxon>
    </lineage>
</organism>
<dbReference type="InterPro" id="IPR039924">
    <property type="entry name" value="ICln/Lot5/Saf5"/>
</dbReference>
<reference evidence="5" key="1">
    <citation type="submission" date="2021-03" db="EMBL/GenBank/DDBJ databases">
        <title>Evolutionary innovations through gain and loss of genes in the ectomycorrhizal Boletales.</title>
        <authorList>
            <person name="Wu G."/>
            <person name="Miyauchi S."/>
            <person name="Morin E."/>
            <person name="Yang Z.-L."/>
            <person name="Xu J."/>
            <person name="Martin F.M."/>
        </authorList>
    </citation>
    <scope>NUCLEOTIDE SEQUENCE</scope>
    <source>
        <strain evidence="5">BR01</strain>
    </source>
</reference>
<sequence>MSSQSTLIITAVPDFISPEEHRNIVASTPSSFSDIRPVLRYKQEHVSVILDPPLDAFTPEDSANGVLYIIESALVFMSSTGRGLQVKYPAITLHAIARGETPSIYCQLDESNTSTPPDDTSEEVTEMRELTIVPQDPELLESIFEAMSLCASLHPDPNVSEEDDEFEGDFVSDSHFERLDGEEGEELSQVGRAALAHLESIIHDPFDSEAEVNGSFDDAEEVLGE</sequence>
<dbReference type="PANTHER" id="PTHR21399:SF0">
    <property type="entry name" value="METHYLOSOME SUBUNIT PICLN"/>
    <property type="match status" value="1"/>
</dbReference>
<dbReference type="GO" id="GO:0005681">
    <property type="term" value="C:spliceosomal complex"/>
    <property type="evidence" value="ECO:0007669"/>
    <property type="project" value="TreeGrafter"/>
</dbReference>
<dbReference type="AlphaFoldDB" id="A0A8I2YCM1"/>
<comment type="caution">
    <text evidence="5">The sequence shown here is derived from an EMBL/GenBank/DDBJ whole genome shotgun (WGS) entry which is preliminary data.</text>
</comment>
<keyword evidence="6" id="KW-1185">Reference proteome</keyword>
<protein>
    <submittedName>
        <fullName evidence="5">Regulator of volume decrease after cellular swelling-domain-containing protein</fullName>
    </submittedName>
</protein>
<gene>
    <name evidence="5" type="ORF">JVT61DRAFT_14932</name>
</gene>
<dbReference type="InterPro" id="IPR011993">
    <property type="entry name" value="PH-like_dom_sf"/>
</dbReference>
<evidence type="ECO:0000313" key="5">
    <source>
        <dbReference type="EMBL" id="KAG6369400.1"/>
    </source>
</evidence>
<dbReference type="EMBL" id="JAGFBS010000084">
    <property type="protein sequence ID" value="KAG6369400.1"/>
    <property type="molecule type" value="Genomic_DNA"/>
</dbReference>
<keyword evidence="3" id="KW-0963">Cytoplasm</keyword>
<evidence type="ECO:0000256" key="2">
    <source>
        <dbReference type="ARBA" id="ARBA00004496"/>
    </source>
</evidence>
<dbReference type="Proteomes" id="UP000683000">
    <property type="component" value="Unassembled WGS sequence"/>
</dbReference>
<dbReference type="PANTHER" id="PTHR21399">
    <property type="entry name" value="CHLORIDE CONDUCTANCE REGULATORY PROTEIN ICLN"/>
    <property type="match status" value="1"/>
</dbReference>
<dbReference type="GO" id="GO:0000387">
    <property type="term" value="P:spliceosomal snRNP assembly"/>
    <property type="evidence" value="ECO:0007669"/>
    <property type="project" value="TreeGrafter"/>
</dbReference>
<accession>A0A8I2YCM1</accession>
<evidence type="ECO:0000256" key="4">
    <source>
        <dbReference type="ARBA" id="ARBA00023242"/>
    </source>
</evidence>
<dbReference type="GO" id="GO:0005829">
    <property type="term" value="C:cytosol"/>
    <property type="evidence" value="ECO:0007669"/>
    <property type="project" value="TreeGrafter"/>
</dbReference>
<keyword evidence="4" id="KW-0539">Nucleus</keyword>
<evidence type="ECO:0000256" key="1">
    <source>
        <dbReference type="ARBA" id="ARBA00004123"/>
    </source>
</evidence>
<dbReference type="GO" id="GO:0045292">
    <property type="term" value="P:mRNA cis splicing, via spliceosome"/>
    <property type="evidence" value="ECO:0007669"/>
    <property type="project" value="TreeGrafter"/>
</dbReference>
<proteinExistence type="predicted"/>
<comment type="subcellular location">
    <subcellularLocation>
        <location evidence="2">Cytoplasm</location>
    </subcellularLocation>
    <subcellularLocation>
        <location evidence="1">Nucleus</location>
    </subcellularLocation>
</comment>